<feature type="active site" description="Glycyl thioester intermediate" evidence="2">
    <location>
        <position position="1868"/>
    </location>
</feature>
<dbReference type="SMART" id="SM00119">
    <property type="entry name" value="HECTc"/>
    <property type="match status" value="1"/>
</dbReference>
<dbReference type="Gene3D" id="3.30.2410.10">
    <property type="entry name" value="Hect, E3 ligase catalytic domain"/>
    <property type="match status" value="1"/>
</dbReference>
<name>A0A1J4K7J1_9EUKA</name>
<dbReference type="RefSeq" id="XP_068360585.1">
    <property type="nucleotide sequence ID" value="XM_068503700.1"/>
</dbReference>
<evidence type="ECO:0000313" key="4">
    <source>
        <dbReference type="EMBL" id="OHT07449.1"/>
    </source>
</evidence>
<dbReference type="Gene3D" id="3.90.1750.10">
    <property type="entry name" value="Hect, E3 ligase catalytic domains"/>
    <property type="match status" value="1"/>
</dbReference>
<dbReference type="PROSITE" id="PS50237">
    <property type="entry name" value="HECT"/>
    <property type="match status" value="1"/>
</dbReference>
<gene>
    <name evidence="4" type="ORF">TRFO_24348</name>
</gene>
<dbReference type="EMBL" id="MLAK01000696">
    <property type="protein sequence ID" value="OHT07449.1"/>
    <property type="molecule type" value="Genomic_DNA"/>
</dbReference>
<organism evidence="4 5">
    <name type="scientific">Tritrichomonas foetus</name>
    <dbReference type="NCBI Taxonomy" id="1144522"/>
    <lineage>
        <taxon>Eukaryota</taxon>
        <taxon>Metamonada</taxon>
        <taxon>Parabasalia</taxon>
        <taxon>Tritrichomonadida</taxon>
        <taxon>Tritrichomonadidae</taxon>
        <taxon>Tritrichomonas</taxon>
    </lineage>
</organism>
<evidence type="ECO:0000259" key="3">
    <source>
        <dbReference type="PROSITE" id="PS50237"/>
    </source>
</evidence>
<dbReference type="GeneID" id="94838404"/>
<reference evidence="4" key="1">
    <citation type="submission" date="2016-10" db="EMBL/GenBank/DDBJ databases">
        <authorList>
            <person name="Benchimol M."/>
            <person name="Almeida L.G."/>
            <person name="Vasconcelos A.T."/>
            <person name="Perreira-Neves A."/>
            <person name="Rosa I.A."/>
            <person name="Tasca T."/>
            <person name="Bogo M.R."/>
            <person name="de Souza W."/>
        </authorList>
    </citation>
    <scope>NUCLEOTIDE SEQUENCE [LARGE SCALE GENOMIC DNA]</scope>
    <source>
        <strain evidence="4">K</strain>
    </source>
</reference>
<feature type="domain" description="HECT" evidence="3">
    <location>
        <begin position="1561"/>
        <end position="1900"/>
    </location>
</feature>
<dbReference type="InterPro" id="IPR042469">
    <property type="entry name" value="HECTD3"/>
</dbReference>
<dbReference type="PANTHER" id="PTHR46654:SF1">
    <property type="entry name" value="E3 UBIQUITIN-PROTEIN LIGASE HECTD3"/>
    <property type="match status" value="1"/>
</dbReference>
<dbReference type="InterPro" id="IPR035983">
    <property type="entry name" value="Hect_E3_ubiquitin_ligase"/>
</dbReference>
<proteinExistence type="predicted"/>
<comment type="caution">
    <text evidence="4">The sequence shown here is derived from an EMBL/GenBank/DDBJ whole genome shotgun (WGS) entry which is preliminary data.</text>
</comment>
<keyword evidence="5" id="KW-1185">Reference proteome</keyword>
<dbReference type="VEuPathDB" id="TrichDB:TRFO_24348"/>
<dbReference type="Proteomes" id="UP000179807">
    <property type="component" value="Unassembled WGS sequence"/>
</dbReference>
<evidence type="ECO:0000256" key="1">
    <source>
        <dbReference type="ARBA" id="ARBA00022786"/>
    </source>
</evidence>
<dbReference type="InterPro" id="IPR000569">
    <property type="entry name" value="HECT_dom"/>
</dbReference>
<dbReference type="GO" id="GO:0004842">
    <property type="term" value="F:ubiquitin-protein transferase activity"/>
    <property type="evidence" value="ECO:0007669"/>
    <property type="project" value="InterPro"/>
</dbReference>
<sequence>MIKKAVFLLHIQPCLRFQSDHFENDFPKMLKNLQVFVSLPTTLENYFKIIATANNSRNNVSTGVKLIIDFLRTSSNLITGSTKSNENNNNIVCSSYLVDKLSESGTLINYLSTLEADSKKQGIKYILDLMSLLQVIIVSESDQVSKNTAVVLFASLILTISQISPNDVFQSLSTLIDELLKNHKGNEFRSYLSFIAAVMAILYQRNTLYSKSEQFNNLLSKLFPNEEFNENLLSLIRIGFKAGFKMKISPNKIVNLLGKCSPSLYHSATIFLYDILPTCENKIELLSTVLYEIAFLVSGRNSKVMNNFDYFTDESEIGKICKSSAVICSELSELLQLCRRILLHPENDIGKLLQQIFDYILIYYSPFKIKTESQSEAQKGFVVFQDKILVYAIFAILSNGIEDIHVNSLLKNETTNTIYYIADIDQREETYIVWQIPISKDSEAIKLKFSSNLKPISIMPFSPSMYANYQNLIPYFKNALNDDNFCFNSFLILSSLQEYSKNQEFLNYFYEYLNKTQKDHNCLFSMKQILLSDTSSIYQKLIKSHLMQNSQGFEYLEFSLLKFYCFSPFPYNISSSVHISSKLMKCPNGIHIFVSTPLQKGQKAILTAKITARNFQIGAYYTTTQESGADYILLTARNHKFQEIDADSNGLVKVIHNSEFGTTITVNDNRINTVPLSASPTPISFIIICYEETTIDYSFITDGGLNQNSFAPLSGQVAFFRQKQKRRLTQSKQINSSLIISKPLQDFFINPNIFRRNTNQMIESLYYGKIGIIHNNGNDLSSTNNQVLIVYPENIKEKINGKLDIRPGNDLQKSNPIVDEFFSTDRQNPSLHAISTSTQILQYFCPEGETTFNYTVDNKKVYIDRFDGTIHSSKQKSIPTESFPTITPLHYSILPPKIINHFATGYLSIIRTESLTNLFVQFISTSNISIEKIIQMFNLTLCHIVHVVIRLVVHLEPVFNSKYSDNENYSKEQTMKFINFNYDVLKDAPRLPFLHSASHALQKIIQYIESDINRLNDFADEWMKILNEQFSDGFSHSCQPNHPHAVIRTFHENSIPYQINRDDVTRWIIVEVGFLSDLSKNLYSVKANPYSFYNSSRKTFAAIPYIKNDNSTLAGTFFDLILSMKYFSIFAHNNSTKLKNMKKYRKTVHVMFFESLIARSPFFTKYMEDIFHFIEDKLVICASDIHGSYISSLNALAIYLGNNQFISDYLNDQEILYNERILLPLKSFYPEFQTPADKLELSSLNTKSLMLELPIQVIGNSFDCKKEYSKVIMNLRRIFKQTNTIIGFPFHLLIEDWYCITLKFPPFSIKNISDSLLRITFNSYSPRTLTFVAKTITGNLSDFIIRGSYSQTMDNSWDITPDKAFKIEEESFFIKIISGDGNVESSWSSLMFLFECQEEISQSDFCSKYHDLFVNDIRFFATQWKVADDQQILNCIESTILDSSILNTSFISQRPITFATKRLQTIPINIRLIRAKFLVIVNWLIVHSLINLKIISNNLFTPLIWSILKIRDFQKLIRENSATERTLFLNINRKAASDIRLGITTNLNMTIMNQMASVYKDEIEYRVASDHPWHVKFTNEQGIDAGGVARELVAECASDLCSTNCGLVVMTPNGRNDIGDYRDCVIPIADIRNTNIPQQYHFAGALIAIAIRTGLVQQFNFPPLVWNYLINGEITIEQIFAIDVNYKLLITSLQEAMNSEMTDYEFAKRFNMKFTVIDSSGREKTLTQRGKTEVVTLSNCGLYISLANEFRLSELKENLEYMREGMLKNFNFNLPPTLDAETLEFAACGPKDISVEALKRVTYFSGIEDSQIFIFWRVIEAFTPEERALLLKFATARVNLPPQIKGGDIFLKVDSSGIRDSLPTASTCFHQLHYPGYSSYEIAYRMMKIAVECTGTIELA</sequence>
<keyword evidence="1 2" id="KW-0833">Ubl conjugation pathway</keyword>
<dbReference type="SUPFAM" id="SSF56204">
    <property type="entry name" value="Hect, E3 ligase catalytic domain"/>
    <property type="match status" value="1"/>
</dbReference>
<dbReference type="GO" id="GO:0005737">
    <property type="term" value="C:cytoplasm"/>
    <property type="evidence" value="ECO:0007669"/>
    <property type="project" value="TreeGrafter"/>
</dbReference>
<dbReference type="Pfam" id="PF00632">
    <property type="entry name" value="HECT"/>
    <property type="match status" value="1"/>
</dbReference>
<dbReference type="OrthoDB" id="8068875at2759"/>
<evidence type="ECO:0000256" key="2">
    <source>
        <dbReference type="PROSITE-ProRule" id="PRU00104"/>
    </source>
</evidence>
<evidence type="ECO:0000313" key="5">
    <source>
        <dbReference type="Proteomes" id="UP000179807"/>
    </source>
</evidence>
<accession>A0A1J4K7J1</accession>
<dbReference type="PANTHER" id="PTHR46654">
    <property type="entry name" value="E3 UBIQUITIN-PROTEIN LIGASE HECTD3"/>
    <property type="match status" value="1"/>
</dbReference>
<protein>
    <recommendedName>
        <fullName evidence="3">HECT domain-containing protein</fullName>
    </recommendedName>
</protein>
<dbReference type="Gene3D" id="3.30.2160.10">
    <property type="entry name" value="Hect, E3 ligase catalytic domain"/>
    <property type="match status" value="1"/>
</dbReference>